<protein>
    <submittedName>
        <fullName evidence="3">Uncharacterized protein</fullName>
    </submittedName>
</protein>
<comment type="caution">
    <text evidence="3">The sequence shown here is derived from an EMBL/GenBank/DDBJ whole genome shotgun (WGS) entry which is preliminary data.</text>
</comment>
<dbReference type="EMBL" id="BANC01000020">
    <property type="protein sequence ID" value="GAN79380.1"/>
    <property type="molecule type" value="Genomic_DNA"/>
</dbReference>
<feature type="compositionally biased region" description="Polar residues" evidence="1">
    <location>
        <begin position="87"/>
        <end position="99"/>
    </location>
</feature>
<feature type="compositionally biased region" description="Polar residues" evidence="1">
    <location>
        <begin position="39"/>
        <end position="69"/>
    </location>
</feature>
<dbReference type="STRING" id="1120923.SAMN02746095_00376"/>
<evidence type="ECO:0000313" key="4">
    <source>
        <dbReference type="Proteomes" id="UP000032668"/>
    </source>
</evidence>
<dbReference type="RefSeq" id="WP_264797928.1">
    <property type="nucleotide sequence ID" value="NZ_BAPR01000168.1"/>
</dbReference>
<evidence type="ECO:0000256" key="1">
    <source>
        <dbReference type="SAM" id="MobiDB-lite"/>
    </source>
</evidence>
<feature type="signal peptide" evidence="2">
    <location>
        <begin position="1"/>
        <end position="19"/>
    </location>
</feature>
<keyword evidence="2" id="KW-0732">Signal</keyword>
<reference evidence="3 4" key="1">
    <citation type="submission" date="2012-11" db="EMBL/GenBank/DDBJ databases">
        <title>Whole genome sequence of Acidocella aminolytica 101 = DSM 11237.</title>
        <authorList>
            <person name="Azuma Y."/>
            <person name="Higashiura N."/>
            <person name="Hirakawa H."/>
            <person name="Matsushita K."/>
        </authorList>
    </citation>
    <scope>NUCLEOTIDE SEQUENCE [LARGE SCALE GENOMIC DNA]</scope>
    <source>
        <strain evidence="4">101 / DSM 11237</strain>
    </source>
</reference>
<sequence>MKILTAAALGCLLAGPTWARQDPKPKPSGIVIHLFGPAETSTPNVTTNGKGQIATDTSSASDQSGQNPSWGDVLHQMFVTGDPAQDSKPSFPTGRQGSH</sequence>
<feature type="region of interest" description="Disordered" evidence="1">
    <location>
        <begin position="38"/>
        <end position="99"/>
    </location>
</feature>
<dbReference type="Proteomes" id="UP000032668">
    <property type="component" value="Unassembled WGS sequence"/>
</dbReference>
<name>A0A0D6PC95_9PROT</name>
<organism evidence="3 4">
    <name type="scientific">Acidocella aminolytica 101 = DSM 11237</name>
    <dbReference type="NCBI Taxonomy" id="1120923"/>
    <lineage>
        <taxon>Bacteria</taxon>
        <taxon>Pseudomonadati</taxon>
        <taxon>Pseudomonadota</taxon>
        <taxon>Alphaproteobacteria</taxon>
        <taxon>Acetobacterales</taxon>
        <taxon>Acidocellaceae</taxon>
        <taxon>Acidocella</taxon>
    </lineage>
</organism>
<proteinExistence type="predicted"/>
<evidence type="ECO:0000313" key="3">
    <source>
        <dbReference type="EMBL" id="GAN79380.1"/>
    </source>
</evidence>
<evidence type="ECO:0000256" key="2">
    <source>
        <dbReference type="SAM" id="SignalP"/>
    </source>
</evidence>
<accession>A0A0D6PC95</accession>
<feature type="chain" id="PRO_5010281268" evidence="2">
    <location>
        <begin position="20"/>
        <end position="99"/>
    </location>
</feature>
<gene>
    <name evidence="3" type="ORF">Aam_020_144</name>
</gene>
<keyword evidence="4" id="KW-1185">Reference proteome</keyword>
<dbReference type="AlphaFoldDB" id="A0A0D6PC95"/>